<dbReference type="SUPFAM" id="SSF53756">
    <property type="entry name" value="UDP-Glycosyltransferase/glycogen phosphorylase"/>
    <property type="match status" value="1"/>
</dbReference>
<dbReference type="GeneID" id="593427"/>
<feature type="chain" id="PRO_5036207862" description="Glucuronosyltransferase" evidence="5">
    <location>
        <begin position="24"/>
        <end position="527"/>
    </location>
</feature>
<keyword evidence="4" id="KW-1133">Transmembrane helix</keyword>
<keyword evidence="7" id="KW-1185">Reference proteome</keyword>
<feature type="transmembrane region" description="Helical" evidence="4">
    <location>
        <begin position="492"/>
        <end position="511"/>
    </location>
</feature>
<dbReference type="OrthoDB" id="5835829at2759"/>
<dbReference type="GO" id="GO:0008194">
    <property type="term" value="F:UDP-glycosyltransferase activity"/>
    <property type="evidence" value="ECO:0000318"/>
    <property type="project" value="GO_Central"/>
</dbReference>
<keyword evidence="2" id="KW-0328">Glycosyltransferase</keyword>
<dbReference type="FunCoup" id="A0A7M7STU7">
    <property type="interactions" value="164"/>
</dbReference>
<protein>
    <recommendedName>
        <fullName evidence="8">Glucuronosyltransferase</fullName>
    </recommendedName>
</protein>
<evidence type="ECO:0000256" key="4">
    <source>
        <dbReference type="SAM" id="Phobius"/>
    </source>
</evidence>
<evidence type="ECO:0000256" key="3">
    <source>
        <dbReference type="ARBA" id="ARBA00022679"/>
    </source>
</evidence>
<dbReference type="FunFam" id="3.40.50.2000:FF:000385">
    <property type="entry name" value="Uncharacterized protein"/>
    <property type="match status" value="1"/>
</dbReference>
<dbReference type="RefSeq" id="XP_797993.4">
    <property type="nucleotide sequence ID" value="XM_792900.5"/>
</dbReference>
<evidence type="ECO:0000256" key="1">
    <source>
        <dbReference type="ARBA" id="ARBA00009995"/>
    </source>
</evidence>
<comment type="similarity">
    <text evidence="1">Belongs to the UDP-glycosyltransferase family.</text>
</comment>
<dbReference type="PANTHER" id="PTHR48043:SF145">
    <property type="entry name" value="FI06409P-RELATED"/>
    <property type="match status" value="1"/>
</dbReference>
<dbReference type="AlphaFoldDB" id="A0A7M7STU7"/>
<evidence type="ECO:0000313" key="7">
    <source>
        <dbReference type="Proteomes" id="UP000007110"/>
    </source>
</evidence>
<reference evidence="7" key="1">
    <citation type="submission" date="2015-02" db="EMBL/GenBank/DDBJ databases">
        <title>Genome sequencing for Strongylocentrotus purpuratus.</title>
        <authorList>
            <person name="Murali S."/>
            <person name="Liu Y."/>
            <person name="Vee V."/>
            <person name="English A."/>
            <person name="Wang M."/>
            <person name="Skinner E."/>
            <person name="Han Y."/>
            <person name="Muzny D.M."/>
            <person name="Worley K.C."/>
            <person name="Gibbs R.A."/>
        </authorList>
    </citation>
    <scope>NUCLEOTIDE SEQUENCE</scope>
</reference>
<dbReference type="EnsemblMetazoa" id="XM_030975137">
    <property type="protein sequence ID" value="XP_030830997"/>
    <property type="gene ID" value="LOC593427"/>
</dbReference>
<dbReference type="FunFam" id="3.40.50.2000:FF:000205">
    <property type="entry name" value="UDP-glucuronosyltransferase"/>
    <property type="match status" value="1"/>
</dbReference>
<dbReference type="InterPro" id="IPR002213">
    <property type="entry name" value="UDP_glucos_trans"/>
</dbReference>
<evidence type="ECO:0000256" key="5">
    <source>
        <dbReference type="SAM" id="SignalP"/>
    </source>
</evidence>
<dbReference type="PANTHER" id="PTHR48043">
    <property type="entry name" value="EG:EG0003.4 PROTEIN-RELATED"/>
    <property type="match status" value="1"/>
</dbReference>
<evidence type="ECO:0008006" key="8">
    <source>
        <dbReference type="Google" id="ProtNLM"/>
    </source>
</evidence>
<dbReference type="Pfam" id="PF00201">
    <property type="entry name" value="UDPGT"/>
    <property type="match status" value="1"/>
</dbReference>
<dbReference type="Proteomes" id="UP000007110">
    <property type="component" value="Unassembled WGS sequence"/>
</dbReference>
<dbReference type="RefSeq" id="XP_030830997.1">
    <property type="nucleotide sequence ID" value="XM_030975137.1"/>
</dbReference>
<name>A0A7M7STU7_STRPU</name>
<evidence type="ECO:0000313" key="6">
    <source>
        <dbReference type="EnsemblMetazoa" id="XP_030830997"/>
    </source>
</evidence>
<reference evidence="6" key="2">
    <citation type="submission" date="2021-01" db="UniProtKB">
        <authorList>
            <consortium name="EnsemblMetazoa"/>
        </authorList>
    </citation>
    <scope>IDENTIFICATION</scope>
</reference>
<keyword evidence="4" id="KW-0812">Transmembrane</keyword>
<organism evidence="6 7">
    <name type="scientific">Strongylocentrotus purpuratus</name>
    <name type="common">Purple sea urchin</name>
    <dbReference type="NCBI Taxonomy" id="7668"/>
    <lineage>
        <taxon>Eukaryota</taxon>
        <taxon>Metazoa</taxon>
        <taxon>Echinodermata</taxon>
        <taxon>Eleutherozoa</taxon>
        <taxon>Echinozoa</taxon>
        <taxon>Echinoidea</taxon>
        <taxon>Euechinoidea</taxon>
        <taxon>Echinacea</taxon>
        <taxon>Camarodonta</taxon>
        <taxon>Echinidea</taxon>
        <taxon>Strongylocentrotidae</taxon>
        <taxon>Strongylocentrotus</taxon>
    </lineage>
</organism>
<proteinExistence type="inferred from homology"/>
<keyword evidence="4" id="KW-0472">Membrane</keyword>
<feature type="signal peptide" evidence="5">
    <location>
        <begin position="1"/>
        <end position="23"/>
    </location>
</feature>
<dbReference type="CDD" id="cd03784">
    <property type="entry name" value="GT1_Gtf-like"/>
    <property type="match status" value="1"/>
</dbReference>
<dbReference type="KEGG" id="spu:593427"/>
<dbReference type="Gene3D" id="3.40.50.2000">
    <property type="entry name" value="Glycogen Phosphorylase B"/>
    <property type="match status" value="2"/>
</dbReference>
<dbReference type="OMA" id="HWLNMNI"/>
<keyword evidence="3" id="KW-0808">Transferase</keyword>
<sequence>MMKMFGSFLAFVIVVDAISSANGANIIISLLVPGESSHAKGMSAIGGALTRRGHNVTILTSSTVGTKGFQKDDYNKAVQYKFQLPPDMPDMETLEKDFINLAFESDLKKKVKVMGMIFSVMRIGCQSLLDDSATLTLLKESTFDILIGDSFDGCDALLSSYLGIPFIAVTTGTRYPLFNEHTYGVPTPSSYVPFGFFPFSDKMSFCERVGSFLEHHLIAKLLGWSHFGALNEVKDKHGIAPGRSIPDLLGEAELWMCMTSFAFDFPRPTTPNWIELKGLTDIPVKPLPQDYADFVDGSGDHGFIVFSLGTHFSELPKPGMAEAFARVFSELPQRVIWRYTGPRPRYLGNNTMLVKWMPQNDLLGHPKARLLIYHGGLAGIYEAISHAVPMVIMPIFADQPSNAVRVEAKGMGRVIEKDSITYETVKEAVVDVLENPSYLENIRRYSGIYRDSITKPDDVVGFWVEHILKFGGSHLRSRALELSFIQLHSIDVLAFIVGIIAVIVFLLYTCCKRCLSCCLKSKKTKIE</sequence>
<dbReference type="InParanoid" id="A0A7M7STU7"/>
<dbReference type="EnsemblMetazoa" id="XM_792900">
    <property type="protein sequence ID" value="XP_797993"/>
    <property type="gene ID" value="LOC593427"/>
</dbReference>
<accession>A0A7M7STU7</accession>
<evidence type="ECO:0000256" key="2">
    <source>
        <dbReference type="ARBA" id="ARBA00022676"/>
    </source>
</evidence>
<keyword evidence="5" id="KW-0732">Signal</keyword>
<dbReference type="InterPro" id="IPR050271">
    <property type="entry name" value="UDP-glycosyltransferase"/>
</dbReference>